<evidence type="ECO:0000259" key="12">
    <source>
        <dbReference type="Pfam" id="PF00370"/>
    </source>
</evidence>
<evidence type="ECO:0000256" key="3">
    <source>
        <dbReference type="ARBA" id="ARBA00012099"/>
    </source>
</evidence>
<dbReference type="AlphaFoldDB" id="A9VB06"/>
<evidence type="ECO:0000256" key="9">
    <source>
        <dbReference type="ARBA" id="ARBA00043149"/>
    </source>
</evidence>
<evidence type="ECO:0000256" key="7">
    <source>
        <dbReference type="ARBA" id="ARBA00022798"/>
    </source>
</evidence>
<gene>
    <name evidence="14" type="ORF">MONBRDRAFT_34332</name>
</gene>
<dbReference type="InterPro" id="IPR018483">
    <property type="entry name" value="Carb_kinase_FGGY_CS"/>
</dbReference>
<dbReference type="eggNOG" id="KOG2517">
    <property type="taxonomic scope" value="Eukaryota"/>
</dbReference>
<evidence type="ECO:0000256" key="4">
    <source>
        <dbReference type="ARBA" id="ARBA00022679"/>
    </source>
</evidence>
<dbReference type="GO" id="GO:0005739">
    <property type="term" value="C:mitochondrion"/>
    <property type="evidence" value="ECO:0000318"/>
    <property type="project" value="GO_Central"/>
</dbReference>
<dbReference type="FunFam" id="3.30.420.40:FF:000108">
    <property type="entry name" value="Glycerol kinase, glycosomal"/>
    <property type="match status" value="1"/>
</dbReference>
<dbReference type="PIRSF" id="PIRSF000538">
    <property type="entry name" value="GlpK"/>
    <property type="match status" value="1"/>
</dbReference>
<evidence type="ECO:0000256" key="11">
    <source>
        <dbReference type="SAM" id="MobiDB-lite"/>
    </source>
</evidence>
<sequence length="567" mass="62053">MKKTTQCMGQVQPFLSLFLSLSHTHTHGHTDGSTERMGRWSPAIRRLQPQFTLIQAGLNKTPNTLFRLLKRASNKSRTNSKPLVSVPTKLLRESTVAWSKSTGRFLHNAISVSQAMIDATPTGDKYHYQKQCGLPISDYFSGVKMRWLIENVPAVRDALVKEDCLFGTIDTWLIWSLTKGKSYVTDVTNASRTMLMNVARLQWDKNMLKAFGIPEHALPQIKSSAEVYGHIVRLIYFAPLYPAPSCVNSEATGPLRGTAIASCLGDQQAALLGQLCLKKGMAKNTYGTGCFLLCNTGTKPTFSKNGLLTTVAFQLGPNASCMYALEGSVAVAGEGIKWLRDQLGFVKSAADVEALAKEVKDTDGVYFVPAFSGLLAPYWRGDARGTIVGLSHSSGRAHIARAMLEAVCFQTRELTEAMARDAGLTLTQLNVDGGMTANNLLMQMQADLLGVDVVRPDNAESTSWGAAIAAGIADGVGVWHLESIHEQRSTQRFESTVQDEERDDRYRQWRRAVSRSLGWIQSTSQRDQNKGPAEGKPDMTANGVYWGPLLLFLTMTGLTASAAQALH</sequence>
<accession>A9VB06</accession>
<proteinExistence type="inferred from homology"/>
<evidence type="ECO:0000256" key="6">
    <source>
        <dbReference type="ARBA" id="ARBA00022777"/>
    </source>
</evidence>
<dbReference type="InterPro" id="IPR043129">
    <property type="entry name" value="ATPase_NBD"/>
</dbReference>
<dbReference type="OMA" id="VQWMRDQ"/>
<dbReference type="PANTHER" id="PTHR10196:SF69">
    <property type="entry name" value="GLYCEROL KINASE"/>
    <property type="match status" value="1"/>
</dbReference>
<dbReference type="FunCoup" id="A9VB06">
    <property type="interactions" value="976"/>
</dbReference>
<dbReference type="GO" id="GO:0006071">
    <property type="term" value="P:glycerol metabolic process"/>
    <property type="evidence" value="ECO:0000318"/>
    <property type="project" value="GO_Central"/>
</dbReference>
<evidence type="ECO:0000256" key="5">
    <source>
        <dbReference type="ARBA" id="ARBA00022741"/>
    </source>
</evidence>
<evidence type="ECO:0000256" key="1">
    <source>
        <dbReference type="ARBA" id="ARBA00005190"/>
    </source>
</evidence>
<dbReference type="GeneID" id="5895193"/>
<dbReference type="InterPro" id="IPR000577">
    <property type="entry name" value="Carb_kinase_FGGY"/>
</dbReference>
<evidence type="ECO:0000256" key="2">
    <source>
        <dbReference type="ARBA" id="ARBA00009156"/>
    </source>
</evidence>
<dbReference type="GO" id="GO:0005524">
    <property type="term" value="F:ATP binding"/>
    <property type="evidence" value="ECO:0007669"/>
    <property type="project" value="UniProtKB-KW"/>
</dbReference>
<dbReference type="UniPathway" id="UPA00618">
    <property type="reaction ID" value="UER00672"/>
</dbReference>
<dbReference type="GO" id="GO:0019563">
    <property type="term" value="P:glycerol catabolic process"/>
    <property type="evidence" value="ECO:0007669"/>
    <property type="project" value="UniProtKB-UniPathway"/>
</dbReference>
<dbReference type="NCBIfam" id="NF000756">
    <property type="entry name" value="PRK00047.1"/>
    <property type="match status" value="1"/>
</dbReference>
<dbReference type="GO" id="GO:0046167">
    <property type="term" value="P:glycerol-3-phosphate biosynthetic process"/>
    <property type="evidence" value="ECO:0000318"/>
    <property type="project" value="GO_Central"/>
</dbReference>
<keyword evidence="4 10" id="KW-0808">Transferase</keyword>
<dbReference type="SUPFAM" id="SSF53067">
    <property type="entry name" value="Actin-like ATPase domain"/>
    <property type="match status" value="2"/>
</dbReference>
<keyword evidence="5" id="KW-0547">Nucleotide-binding</keyword>
<dbReference type="GO" id="GO:0004370">
    <property type="term" value="F:glycerol kinase activity"/>
    <property type="evidence" value="ECO:0000318"/>
    <property type="project" value="GO_Central"/>
</dbReference>
<dbReference type="Proteomes" id="UP000001357">
    <property type="component" value="Unassembled WGS sequence"/>
</dbReference>
<keyword evidence="8" id="KW-0067">ATP-binding</keyword>
<dbReference type="PANTHER" id="PTHR10196">
    <property type="entry name" value="SUGAR KINASE"/>
    <property type="match status" value="1"/>
</dbReference>
<evidence type="ECO:0000313" key="14">
    <source>
        <dbReference type="EMBL" id="EDQ85256.1"/>
    </source>
</evidence>
<dbReference type="STRING" id="81824.A9VB06"/>
<feature type="domain" description="Carbohydrate kinase FGGY N-terminal" evidence="12">
    <location>
        <begin position="91"/>
        <end position="273"/>
    </location>
</feature>
<evidence type="ECO:0000256" key="8">
    <source>
        <dbReference type="ARBA" id="ARBA00022840"/>
    </source>
</evidence>
<dbReference type="KEGG" id="mbr:MONBRDRAFT_34332"/>
<dbReference type="Gene3D" id="3.30.420.40">
    <property type="match status" value="2"/>
</dbReference>
<comment type="similarity">
    <text evidence="2 10">Belongs to the FGGY kinase family.</text>
</comment>
<name>A9VB06_MONBE</name>
<feature type="compositionally biased region" description="Basic and acidic residues" evidence="11">
    <location>
        <begin position="527"/>
        <end position="537"/>
    </location>
</feature>
<comment type="pathway">
    <text evidence="1">Polyol metabolism; glycerol degradation via glycerol kinase pathway; sn-glycerol 3-phosphate from glycerol: step 1/1.</text>
</comment>
<evidence type="ECO:0000256" key="10">
    <source>
        <dbReference type="RuleBase" id="RU003733"/>
    </source>
</evidence>
<protein>
    <recommendedName>
        <fullName evidence="3">glycerol kinase</fullName>
        <ecNumber evidence="3">2.7.1.30</ecNumber>
    </recommendedName>
    <alternativeName>
        <fullName evidence="9">ATP:glycerol 3-phosphotransferase</fullName>
    </alternativeName>
</protein>
<keyword evidence="6 10" id="KW-0418">Kinase</keyword>
<dbReference type="InterPro" id="IPR018484">
    <property type="entry name" value="FGGY_N"/>
</dbReference>
<dbReference type="EMBL" id="CH991575">
    <property type="protein sequence ID" value="EDQ85256.1"/>
    <property type="molecule type" value="Genomic_DNA"/>
</dbReference>
<dbReference type="EC" id="2.7.1.30" evidence="3"/>
<dbReference type="Pfam" id="PF02782">
    <property type="entry name" value="FGGY_C"/>
    <property type="match status" value="1"/>
</dbReference>
<evidence type="ECO:0000313" key="15">
    <source>
        <dbReference type="Proteomes" id="UP000001357"/>
    </source>
</evidence>
<feature type="domain" description="Carbohydrate kinase FGGY C-terminal" evidence="13">
    <location>
        <begin position="283"/>
        <end position="473"/>
    </location>
</feature>
<dbReference type="GO" id="GO:0006641">
    <property type="term" value="P:triglyceride metabolic process"/>
    <property type="evidence" value="ECO:0000318"/>
    <property type="project" value="GO_Central"/>
</dbReference>
<keyword evidence="15" id="KW-1185">Reference proteome</keyword>
<dbReference type="InterPro" id="IPR018485">
    <property type="entry name" value="FGGY_C"/>
</dbReference>
<dbReference type="InParanoid" id="A9VB06"/>
<keyword evidence="7" id="KW-0319">Glycerol metabolism</keyword>
<evidence type="ECO:0000259" key="13">
    <source>
        <dbReference type="Pfam" id="PF02782"/>
    </source>
</evidence>
<dbReference type="PROSITE" id="PS00445">
    <property type="entry name" value="FGGY_KINASES_2"/>
    <property type="match status" value="1"/>
</dbReference>
<organism evidence="14 15">
    <name type="scientific">Monosiga brevicollis</name>
    <name type="common">Choanoflagellate</name>
    <dbReference type="NCBI Taxonomy" id="81824"/>
    <lineage>
        <taxon>Eukaryota</taxon>
        <taxon>Choanoflagellata</taxon>
        <taxon>Craspedida</taxon>
        <taxon>Salpingoecidae</taxon>
        <taxon>Monosiga</taxon>
    </lineage>
</organism>
<dbReference type="Pfam" id="PF00370">
    <property type="entry name" value="FGGY_N"/>
    <property type="match status" value="1"/>
</dbReference>
<feature type="region of interest" description="Disordered" evidence="11">
    <location>
        <begin position="520"/>
        <end position="539"/>
    </location>
</feature>
<dbReference type="RefSeq" id="XP_001749877.1">
    <property type="nucleotide sequence ID" value="XM_001749825.1"/>
</dbReference>
<reference evidence="14 15" key="1">
    <citation type="journal article" date="2008" name="Nature">
        <title>The genome of the choanoflagellate Monosiga brevicollis and the origin of metazoans.</title>
        <authorList>
            <consortium name="JGI Sequencing"/>
            <person name="King N."/>
            <person name="Westbrook M.J."/>
            <person name="Young S.L."/>
            <person name="Kuo A."/>
            <person name="Abedin M."/>
            <person name="Chapman J."/>
            <person name="Fairclough S."/>
            <person name="Hellsten U."/>
            <person name="Isogai Y."/>
            <person name="Letunic I."/>
            <person name="Marr M."/>
            <person name="Pincus D."/>
            <person name="Putnam N."/>
            <person name="Rokas A."/>
            <person name="Wright K.J."/>
            <person name="Zuzow R."/>
            <person name="Dirks W."/>
            <person name="Good M."/>
            <person name="Goodstein D."/>
            <person name="Lemons D."/>
            <person name="Li W."/>
            <person name="Lyons J.B."/>
            <person name="Morris A."/>
            <person name="Nichols S."/>
            <person name="Richter D.J."/>
            <person name="Salamov A."/>
            <person name="Bork P."/>
            <person name="Lim W.A."/>
            <person name="Manning G."/>
            <person name="Miller W.T."/>
            <person name="McGinnis W."/>
            <person name="Shapiro H."/>
            <person name="Tjian R."/>
            <person name="Grigoriev I.V."/>
            <person name="Rokhsar D."/>
        </authorList>
    </citation>
    <scope>NUCLEOTIDE SEQUENCE [LARGE SCALE GENOMIC DNA]</scope>
    <source>
        <strain evidence="15">MX1 / ATCC 50154</strain>
    </source>
</reference>
<dbReference type="PROSITE" id="PS00933">
    <property type="entry name" value="FGGY_KINASES_1"/>
    <property type="match status" value="1"/>
</dbReference>